<evidence type="ECO:0000256" key="2">
    <source>
        <dbReference type="ARBA" id="ARBA00022777"/>
    </source>
</evidence>
<accession>A0A0A0C1H7</accession>
<feature type="domain" description="Polyphosphate kinase-2-related" evidence="3">
    <location>
        <begin position="39"/>
        <end position="259"/>
    </location>
</feature>
<keyword evidence="2" id="KW-0418">Kinase</keyword>
<dbReference type="InterPro" id="IPR022488">
    <property type="entry name" value="PPK2-related"/>
</dbReference>
<gene>
    <name evidence="4" type="ORF">N869_15500</name>
</gene>
<dbReference type="InterPro" id="IPR027417">
    <property type="entry name" value="P-loop_NTPase"/>
</dbReference>
<dbReference type="GO" id="GO:0006797">
    <property type="term" value="P:polyphosphate metabolic process"/>
    <property type="evidence" value="ECO:0007669"/>
    <property type="project" value="InterPro"/>
</dbReference>
<name>A0A0A0C1H7_9CELL</name>
<evidence type="ECO:0000256" key="1">
    <source>
        <dbReference type="ARBA" id="ARBA00022679"/>
    </source>
</evidence>
<dbReference type="Proteomes" id="UP000054314">
    <property type="component" value="Unassembled WGS sequence"/>
</dbReference>
<keyword evidence="1 4" id="KW-0808">Transferase</keyword>
<dbReference type="EMBL" id="AXCZ01000057">
    <property type="protein sequence ID" value="KGM13214.1"/>
    <property type="molecule type" value="Genomic_DNA"/>
</dbReference>
<sequence>MTGWDLAPEVALRARQGSALDQVDCRATPGWSAGKVAARAHMARRGRDMATLQEMLYAHGRTGGDRAVLLVLQGMDTSGKGGVVRHVIGMVDPQGVALRAFGVPTRQEAEQHYLWRVRRALPPPGHLGVFDRSHYEDVLVARVDGLVPPSQWQGRFEEINAFEQEVAATGTVVVKVLLAISREEQAERLRRRLERPHKHWKYVPGDVDARARWDDYVLAYQDVLDRTSTPVAPWHVVPADRKWYARLAVTELVAHALEGLDLQWPVAGFDVGAELARLEATT</sequence>
<dbReference type="OrthoDB" id="9775224at2"/>
<evidence type="ECO:0000259" key="3">
    <source>
        <dbReference type="Pfam" id="PF03976"/>
    </source>
</evidence>
<dbReference type="GO" id="GO:0008976">
    <property type="term" value="F:polyphosphate kinase activity"/>
    <property type="evidence" value="ECO:0007669"/>
    <property type="project" value="InterPro"/>
</dbReference>
<keyword evidence="5" id="KW-1185">Reference proteome</keyword>
<proteinExistence type="predicted"/>
<dbReference type="PANTHER" id="PTHR34383:SF3">
    <property type="entry name" value="POLYPHOSPHATE:AMP PHOSPHOTRANSFERASE"/>
    <property type="match status" value="1"/>
</dbReference>
<organism evidence="4 5">
    <name type="scientific">Cellulomonas bogoriensis 69B4 = DSM 16987</name>
    <dbReference type="NCBI Taxonomy" id="1386082"/>
    <lineage>
        <taxon>Bacteria</taxon>
        <taxon>Bacillati</taxon>
        <taxon>Actinomycetota</taxon>
        <taxon>Actinomycetes</taxon>
        <taxon>Micrococcales</taxon>
        <taxon>Cellulomonadaceae</taxon>
        <taxon>Cellulomonas</taxon>
    </lineage>
</organism>
<dbReference type="SUPFAM" id="SSF52540">
    <property type="entry name" value="P-loop containing nucleoside triphosphate hydrolases"/>
    <property type="match status" value="1"/>
</dbReference>
<dbReference type="InterPro" id="IPR016898">
    <property type="entry name" value="Polyphosphate_phosphotransfera"/>
</dbReference>
<evidence type="ECO:0000313" key="4">
    <source>
        <dbReference type="EMBL" id="KGM13214.1"/>
    </source>
</evidence>
<dbReference type="PANTHER" id="PTHR34383">
    <property type="entry name" value="POLYPHOSPHATE:AMP PHOSPHOTRANSFERASE-RELATED"/>
    <property type="match status" value="1"/>
</dbReference>
<comment type="caution">
    <text evidence="4">The sequence shown here is derived from an EMBL/GenBank/DDBJ whole genome shotgun (WGS) entry which is preliminary data.</text>
</comment>
<dbReference type="Pfam" id="PF03976">
    <property type="entry name" value="PPK2"/>
    <property type="match status" value="1"/>
</dbReference>
<reference evidence="4 5" key="1">
    <citation type="submission" date="2013-08" db="EMBL/GenBank/DDBJ databases">
        <title>Genome sequencing of Cellulomonas bogoriensis 69B4.</title>
        <authorList>
            <person name="Chen F."/>
            <person name="Li Y."/>
            <person name="Wang G."/>
        </authorList>
    </citation>
    <scope>NUCLEOTIDE SEQUENCE [LARGE SCALE GENOMIC DNA]</scope>
    <source>
        <strain evidence="4 5">69B4</strain>
    </source>
</reference>
<dbReference type="RefSeq" id="WP_035059705.1">
    <property type="nucleotide sequence ID" value="NZ_AXCZ01000057.1"/>
</dbReference>
<dbReference type="Gene3D" id="3.40.50.300">
    <property type="entry name" value="P-loop containing nucleotide triphosphate hydrolases"/>
    <property type="match status" value="1"/>
</dbReference>
<dbReference type="NCBIfam" id="TIGR03709">
    <property type="entry name" value="PPK2_rel_1"/>
    <property type="match status" value="1"/>
</dbReference>
<protein>
    <submittedName>
        <fullName evidence="4">Phosphate:nucleotide phosphotransferase</fullName>
    </submittedName>
</protein>
<dbReference type="InterPro" id="IPR022300">
    <property type="entry name" value="PPK2-rel_1"/>
</dbReference>
<dbReference type="AlphaFoldDB" id="A0A0A0C1H7"/>
<dbReference type="PIRSF" id="PIRSF028756">
    <property type="entry name" value="PPK2_prd"/>
    <property type="match status" value="1"/>
</dbReference>
<evidence type="ECO:0000313" key="5">
    <source>
        <dbReference type="Proteomes" id="UP000054314"/>
    </source>
</evidence>